<protein>
    <recommendedName>
        <fullName evidence="7">Phosphatidylglycerol--prolipoprotein diacylglyceryl transferase</fullName>
        <ecNumber evidence="7">2.5.1.145</ecNumber>
    </recommendedName>
</protein>
<feature type="transmembrane region" description="Helical" evidence="7">
    <location>
        <begin position="152"/>
        <end position="171"/>
    </location>
</feature>
<feature type="transmembrane region" description="Helical" evidence="7">
    <location>
        <begin position="326"/>
        <end position="347"/>
    </location>
</feature>
<comment type="function">
    <text evidence="7">Catalyzes the transfer of the diacylglyceryl group from phosphatidylglycerol to the sulfhydryl group of the N-terminal cysteine of a prolipoprotein, the first step in the formation of mature lipoproteins.</text>
</comment>
<evidence type="ECO:0000256" key="3">
    <source>
        <dbReference type="ARBA" id="ARBA00022679"/>
    </source>
</evidence>
<keyword evidence="2 7" id="KW-1003">Cell membrane</keyword>
<name>A0A8J7UV58_9BACT</name>
<dbReference type="RefSeq" id="WP_210511087.1">
    <property type="nucleotide sequence ID" value="NZ_JAFIDN010000003.1"/>
</dbReference>
<dbReference type="GO" id="GO:0042158">
    <property type="term" value="P:lipoprotein biosynthetic process"/>
    <property type="evidence" value="ECO:0007669"/>
    <property type="project" value="UniProtKB-UniRule"/>
</dbReference>
<comment type="caution">
    <text evidence="9">The sequence shown here is derived from an EMBL/GenBank/DDBJ whole genome shotgun (WGS) entry which is preliminary data.</text>
</comment>
<evidence type="ECO:0000256" key="1">
    <source>
        <dbReference type="ARBA" id="ARBA00007150"/>
    </source>
</evidence>
<dbReference type="UniPathway" id="UPA00664"/>
<dbReference type="EMBL" id="JAFIDN010000003">
    <property type="protein sequence ID" value="MBP3192196.1"/>
    <property type="molecule type" value="Genomic_DNA"/>
</dbReference>
<dbReference type="AlphaFoldDB" id="A0A8J7UV58"/>
<evidence type="ECO:0000256" key="2">
    <source>
        <dbReference type="ARBA" id="ARBA00022475"/>
    </source>
</evidence>
<evidence type="ECO:0000256" key="5">
    <source>
        <dbReference type="ARBA" id="ARBA00022989"/>
    </source>
</evidence>
<dbReference type="HAMAP" id="MF_01147">
    <property type="entry name" value="Lgt"/>
    <property type="match status" value="1"/>
</dbReference>
<feature type="region of interest" description="Disordered" evidence="8">
    <location>
        <begin position="51"/>
        <end position="76"/>
    </location>
</feature>
<dbReference type="PROSITE" id="PS01311">
    <property type="entry name" value="LGT"/>
    <property type="match status" value="1"/>
</dbReference>
<proteinExistence type="inferred from homology"/>
<feature type="transmembrane region" description="Helical" evidence="7">
    <location>
        <begin position="267"/>
        <end position="288"/>
    </location>
</feature>
<feature type="transmembrane region" description="Helical" evidence="7">
    <location>
        <begin position="295"/>
        <end position="314"/>
    </location>
</feature>
<comment type="similarity">
    <text evidence="1 7">Belongs to the Lgt family.</text>
</comment>
<keyword evidence="5 7" id="KW-1133">Transmembrane helix</keyword>
<dbReference type="Pfam" id="PF01790">
    <property type="entry name" value="LGT"/>
    <property type="match status" value="1"/>
</dbReference>
<dbReference type="NCBIfam" id="TIGR00544">
    <property type="entry name" value="lgt"/>
    <property type="match status" value="1"/>
</dbReference>
<evidence type="ECO:0000256" key="6">
    <source>
        <dbReference type="ARBA" id="ARBA00023136"/>
    </source>
</evidence>
<dbReference type="PANTHER" id="PTHR30589:SF0">
    <property type="entry name" value="PHOSPHATIDYLGLYCEROL--PROLIPOPROTEIN DIACYLGLYCERYL TRANSFERASE"/>
    <property type="match status" value="1"/>
</dbReference>
<reference evidence="9" key="1">
    <citation type="submission" date="2021-02" db="EMBL/GenBank/DDBJ databases">
        <title>Natronogracilivirga saccharolytica gen. nov. sp. nov. a new anaerobic, haloalkiliphilic carbohydrate-fermenting bacterium from soda lake and proposing of Cyclonatronumiaceae fam. nov. in the phylum Balneolaeota.</title>
        <authorList>
            <person name="Zhilina T.N."/>
            <person name="Sorokin D.Y."/>
            <person name="Zavarzina D.G."/>
            <person name="Toshchakov S.V."/>
            <person name="Kublanov I.V."/>
        </authorList>
    </citation>
    <scope>NUCLEOTIDE SEQUENCE</scope>
    <source>
        <strain evidence="9">Z-1702</strain>
    </source>
</reference>
<keyword evidence="6 7" id="KW-0472">Membrane</keyword>
<dbReference type="PANTHER" id="PTHR30589">
    <property type="entry name" value="PROLIPOPROTEIN DIACYLGLYCERYL TRANSFERASE"/>
    <property type="match status" value="1"/>
</dbReference>
<dbReference type="EC" id="2.5.1.145" evidence="7"/>
<gene>
    <name evidence="7 9" type="primary">lgt</name>
    <name evidence="9" type="ORF">NATSA_05920</name>
</gene>
<feature type="transmembrane region" description="Helical" evidence="7">
    <location>
        <begin position="84"/>
        <end position="101"/>
    </location>
</feature>
<keyword evidence="10" id="KW-1185">Reference proteome</keyword>
<organism evidence="9 10">
    <name type="scientific">Natronogracilivirga saccharolytica</name>
    <dbReference type="NCBI Taxonomy" id="2812953"/>
    <lineage>
        <taxon>Bacteria</taxon>
        <taxon>Pseudomonadati</taxon>
        <taxon>Balneolota</taxon>
        <taxon>Balneolia</taxon>
        <taxon>Balneolales</taxon>
        <taxon>Cyclonatronaceae</taxon>
        <taxon>Natronogracilivirga</taxon>
    </lineage>
</organism>
<comment type="subcellular location">
    <subcellularLocation>
        <location evidence="7">Cell membrane</location>
        <topology evidence="7">Multi-pass membrane protein</topology>
    </subcellularLocation>
</comment>
<evidence type="ECO:0000313" key="10">
    <source>
        <dbReference type="Proteomes" id="UP000673975"/>
    </source>
</evidence>
<keyword evidence="3 7" id="KW-0808">Transferase</keyword>
<feature type="transmembrane region" description="Helical" evidence="7">
    <location>
        <begin position="213"/>
        <end position="232"/>
    </location>
</feature>
<evidence type="ECO:0000256" key="4">
    <source>
        <dbReference type="ARBA" id="ARBA00022692"/>
    </source>
</evidence>
<evidence type="ECO:0000313" key="9">
    <source>
        <dbReference type="EMBL" id="MBP3192196.1"/>
    </source>
</evidence>
<dbReference type="GO" id="GO:0005886">
    <property type="term" value="C:plasma membrane"/>
    <property type="evidence" value="ECO:0007669"/>
    <property type="project" value="UniProtKB-SubCell"/>
</dbReference>
<sequence length="358" mass="40723">MNNDFFFWEGNPVMLDLGEVTLPFALSIPGLILAILAFLLLPGLLKGAKSDKRKQSADKHKRRRRSRGSSGKDEPAELTGWQSAGLLIGCLVAGQLIFFVLPGPTIEQFGPILIRWYGALFASAFLIGYFIGRKLFRDAGKDVALADRLLTYIVIATIIGARLGHVIFYDFDYYIRNIQEVLYIWQGGLASHGATVGILLALWLFIRKHPEITFFWLTDRLSIPVILGGAFIRLGNFFNSEIYGLPTDVSWAVIFARVDELPRHPSMLYEAIFCIIIFVVLIALYQYYRKYPPEGLLTGVFMIILFTSRFFIEYTKVEQAPFTETWAFGMGQLLSLPFIIFGIWVLWKKVNWRQPARS</sequence>
<evidence type="ECO:0000256" key="8">
    <source>
        <dbReference type="SAM" id="MobiDB-lite"/>
    </source>
</evidence>
<feature type="binding site" evidence="7">
    <location>
        <position position="233"/>
    </location>
    <ligand>
        <name>a 1,2-diacyl-sn-glycero-3-phospho-(1'-sn-glycerol)</name>
        <dbReference type="ChEBI" id="CHEBI:64716"/>
    </ligand>
</feature>
<feature type="transmembrane region" description="Helical" evidence="7">
    <location>
        <begin position="20"/>
        <end position="45"/>
    </location>
</feature>
<feature type="transmembrane region" description="Helical" evidence="7">
    <location>
        <begin position="183"/>
        <end position="206"/>
    </location>
</feature>
<dbReference type="Proteomes" id="UP000673975">
    <property type="component" value="Unassembled WGS sequence"/>
</dbReference>
<feature type="transmembrane region" description="Helical" evidence="7">
    <location>
        <begin position="113"/>
        <end position="131"/>
    </location>
</feature>
<keyword evidence="4 7" id="KW-0812">Transmembrane</keyword>
<dbReference type="GO" id="GO:0008961">
    <property type="term" value="F:phosphatidylglycerol-prolipoprotein diacylglyceryl transferase activity"/>
    <property type="evidence" value="ECO:0007669"/>
    <property type="project" value="UniProtKB-UniRule"/>
</dbReference>
<comment type="catalytic activity">
    <reaction evidence="7">
        <text>L-cysteinyl-[prolipoprotein] + a 1,2-diacyl-sn-glycero-3-phospho-(1'-sn-glycerol) = an S-1,2-diacyl-sn-glyceryl-L-cysteinyl-[prolipoprotein] + sn-glycerol 1-phosphate + H(+)</text>
        <dbReference type="Rhea" id="RHEA:56712"/>
        <dbReference type="Rhea" id="RHEA-COMP:14679"/>
        <dbReference type="Rhea" id="RHEA-COMP:14680"/>
        <dbReference type="ChEBI" id="CHEBI:15378"/>
        <dbReference type="ChEBI" id="CHEBI:29950"/>
        <dbReference type="ChEBI" id="CHEBI:57685"/>
        <dbReference type="ChEBI" id="CHEBI:64716"/>
        <dbReference type="ChEBI" id="CHEBI:140658"/>
        <dbReference type="EC" id="2.5.1.145"/>
    </reaction>
</comment>
<accession>A0A8J7UV58</accession>
<comment type="pathway">
    <text evidence="7">Protein modification; lipoprotein biosynthesis (diacylglyceryl transfer).</text>
</comment>
<dbReference type="InterPro" id="IPR001640">
    <property type="entry name" value="Lgt"/>
</dbReference>
<evidence type="ECO:0000256" key="7">
    <source>
        <dbReference type="HAMAP-Rule" id="MF_01147"/>
    </source>
</evidence>